<evidence type="ECO:0000313" key="5">
    <source>
        <dbReference type="Proteomes" id="UP001610411"/>
    </source>
</evidence>
<evidence type="ECO:0000313" key="4">
    <source>
        <dbReference type="EMBL" id="KAL2768723.1"/>
    </source>
</evidence>
<dbReference type="Pfam" id="PF05831">
    <property type="entry name" value="GAGE"/>
    <property type="match status" value="1"/>
</dbReference>
<feature type="non-terminal residue" evidence="4">
    <location>
        <position position="101"/>
    </location>
</feature>
<comment type="caution">
    <text evidence="4">The sequence shown here is derived from an EMBL/GenBank/DDBJ whole genome shotgun (WGS) entry which is preliminary data.</text>
</comment>
<evidence type="ECO:0000256" key="1">
    <source>
        <dbReference type="ARBA" id="ARBA00007043"/>
    </source>
</evidence>
<name>A0ABD2DPI3_DAUMA</name>
<dbReference type="SMART" id="SM01379">
    <property type="entry name" value="GAGE"/>
    <property type="match status" value="1"/>
</dbReference>
<sequence length="101" mass="10902">MSYRGRSTYRPKGRRNEESSQLVGPVVQPSDKQPQQEKAPTGSQDVTPGQKRDEGAAAAQGPDLEADLQELSQPETGGKCLGPDVKEESLPNLKPVEMLEA</sequence>
<gene>
    <name evidence="4" type="ORF">WCI35_024252</name>
</gene>
<dbReference type="AlphaFoldDB" id="A0ABD2DPI3"/>
<dbReference type="EMBL" id="JBFSEQ010000009">
    <property type="protein sequence ID" value="KAL2768723.1"/>
    <property type="molecule type" value="Genomic_DNA"/>
</dbReference>
<evidence type="ECO:0000256" key="2">
    <source>
        <dbReference type="SAM" id="MobiDB-lite"/>
    </source>
</evidence>
<dbReference type="InterPro" id="IPR008625">
    <property type="entry name" value="GAGE_fam"/>
</dbReference>
<proteinExistence type="inferred from homology"/>
<dbReference type="EMBL" id="JBFSEQ010000009">
    <property type="protein sequence ID" value="KAL2768722.1"/>
    <property type="molecule type" value="Genomic_DNA"/>
</dbReference>
<feature type="region of interest" description="Disordered" evidence="2">
    <location>
        <begin position="1"/>
        <end position="101"/>
    </location>
</feature>
<evidence type="ECO:0000259" key="3">
    <source>
        <dbReference type="SMART" id="SM01379"/>
    </source>
</evidence>
<dbReference type="PANTHER" id="PTHR14047:SF33">
    <property type="entry name" value="X ANTIGEN FAMILY MEMBER 5"/>
    <property type="match status" value="1"/>
</dbReference>
<dbReference type="Proteomes" id="UP001610411">
    <property type="component" value="Unassembled WGS sequence"/>
</dbReference>
<reference evidence="4 5" key="1">
    <citation type="journal article" date="2024" name="G3 (Bethesda)">
        <title>A hybrid genome assembly of the endangered aye-aye (Daubentonia madagascariensis).</title>
        <authorList>
            <person name="Versoza C.J."/>
            <person name="Pfeifer S.P."/>
        </authorList>
    </citation>
    <scope>NUCLEOTIDE SEQUENCE [LARGE SCALE GENOMIC DNA]</scope>
    <source>
        <strain evidence="4">6821</strain>
    </source>
</reference>
<dbReference type="InterPro" id="IPR031320">
    <property type="entry name" value="GAGE"/>
</dbReference>
<organism evidence="4 5">
    <name type="scientific">Daubentonia madagascariensis</name>
    <name type="common">Aye-aye</name>
    <name type="synonym">Sciurus madagascariensis</name>
    <dbReference type="NCBI Taxonomy" id="31869"/>
    <lineage>
        <taxon>Eukaryota</taxon>
        <taxon>Metazoa</taxon>
        <taxon>Chordata</taxon>
        <taxon>Craniata</taxon>
        <taxon>Vertebrata</taxon>
        <taxon>Euteleostomi</taxon>
        <taxon>Mammalia</taxon>
        <taxon>Eutheria</taxon>
        <taxon>Euarchontoglires</taxon>
        <taxon>Primates</taxon>
        <taxon>Strepsirrhini</taxon>
        <taxon>Chiromyiformes</taxon>
        <taxon>Daubentoniidae</taxon>
        <taxon>Daubentonia</taxon>
    </lineage>
</organism>
<accession>A0ABD2DPI3</accession>
<keyword evidence="5" id="KW-1185">Reference proteome</keyword>
<feature type="compositionally biased region" description="Polar residues" evidence="2">
    <location>
        <begin position="30"/>
        <end position="47"/>
    </location>
</feature>
<dbReference type="PANTHER" id="PTHR14047">
    <property type="entry name" value="P ANTIGEN FAMILY MEMBER 5-RELATED"/>
    <property type="match status" value="1"/>
</dbReference>
<comment type="similarity">
    <text evidence="1">Belongs to the GAGE family.</text>
</comment>
<protein>
    <submittedName>
        <fullName evidence="4">X antigen family member 3</fullName>
    </submittedName>
</protein>
<feature type="domain" description="GAGE" evidence="3">
    <location>
        <begin position="1"/>
        <end position="100"/>
    </location>
</feature>